<name>A0A9W9QBG4_PENBR</name>
<evidence type="ECO:0000256" key="2">
    <source>
        <dbReference type="ARBA" id="ARBA00023125"/>
    </source>
</evidence>
<reference evidence="7" key="1">
    <citation type="submission" date="2022-12" db="EMBL/GenBank/DDBJ databases">
        <authorList>
            <person name="Petersen C."/>
        </authorList>
    </citation>
    <scope>NUCLEOTIDE SEQUENCE</scope>
    <source>
        <strain evidence="7">IBT 35673</strain>
    </source>
</reference>
<dbReference type="AlphaFoldDB" id="A0A9W9QBG4"/>
<dbReference type="Pfam" id="PF11951">
    <property type="entry name" value="Fungal_trans_2"/>
    <property type="match status" value="1"/>
</dbReference>
<dbReference type="Pfam" id="PF00172">
    <property type="entry name" value="Zn_clus"/>
    <property type="match status" value="1"/>
</dbReference>
<feature type="compositionally biased region" description="Polar residues" evidence="5">
    <location>
        <begin position="51"/>
        <end position="60"/>
    </location>
</feature>
<protein>
    <recommendedName>
        <fullName evidence="6">Zn(2)-C6 fungal-type domain-containing protein</fullName>
    </recommendedName>
</protein>
<feature type="domain" description="Zn(2)-C6 fungal-type" evidence="6">
    <location>
        <begin position="17"/>
        <end position="47"/>
    </location>
</feature>
<feature type="compositionally biased region" description="Low complexity" evidence="5">
    <location>
        <begin position="61"/>
        <end position="71"/>
    </location>
</feature>
<dbReference type="GO" id="GO:0003677">
    <property type="term" value="F:DNA binding"/>
    <property type="evidence" value="ECO:0007669"/>
    <property type="project" value="UniProtKB-KW"/>
</dbReference>
<dbReference type="SUPFAM" id="SSF57701">
    <property type="entry name" value="Zn2/Cys6 DNA-binding domain"/>
    <property type="match status" value="1"/>
</dbReference>
<dbReference type="GO" id="GO:0000981">
    <property type="term" value="F:DNA-binding transcription factor activity, RNA polymerase II-specific"/>
    <property type="evidence" value="ECO:0007669"/>
    <property type="project" value="InterPro"/>
</dbReference>
<keyword evidence="4" id="KW-0539">Nucleus</keyword>
<evidence type="ECO:0000313" key="7">
    <source>
        <dbReference type="EMBL" id="KAJ5329919.1"/>
    </source>
</evidence>
<gene>
    <name evidence="7" type="ORF">N7452_010309</name>
</gene>
<evidence type="ECO:0000259" key="6">
    <source>
        <dbReference type="PROSITE" id="PS50048"/>
    </source>
</evidence>
<keyword evidence="3" id="KW-0804">Transcription</keyword>
<evidence type="ECO:0000256" key="3">
    <source>
        <dbReference type="ARBA" id="ARBA00023163"/>
    </source>
</evidence>
<proteinExistence type="predicted"/>
<dbReference type="PROSITE" id="PS00463">
    <property type="entry name" value="ZN2_CY6_FUNGAL_1"/>
    <property type="match status" value="1"/>
</dbReference>
<dbReference type="InterPro" id="IPR052400">
    <property type="entry name" value="Zn2-C6_fungal_TF"/>
</dbReference>
<dbReference type="EMBL" id="JAPZBQ010000005">
    <property type="protein sequence ID" value="KAJ5329919.1"/>
    <property type="molecule type" value="Genomic_DNA"/>
</dbReference>
<evidence type="ECO:0000313" key="8">
    <source>
        <dbReference type="Proteomes" id="UP001147695"/>
    </source>
</evidence>
<organism evidence="7 8">
    <name type="scientific">Penicillium brevicompactum</name>
    <dbReference type="NCBI Taxonomy" id="5074"/>
    <lineage>
        <taxon>Eukaryota</taxon>
        <taxon>Fungi</taxon>
        <taxon>Dikarya</taxon>
        <taxon>Ascomycota</taxon>
        <taxon>Pezizomycotina</taxon>
        <taxon>Eurotiomycetes</taxon>
        <taxon>Eurotiomycetidae</taxon>
        <taxon>Eurotiales</taxon>
        <taxon>Aspergillaceae</taxon>
        <taxon>Penicillium</taxon>
    </lineage>
</organism>
<dbReference type="InterPro" id="IPR021858">
    <property type="entry name" value="Fun_TF"/>
</dbReference>
<dbReference type="Gene3D" id="4.10.240.10">
    <property type="entry name" value="Zn(2)-C6 fungal-type DNA-binding domain"/>
    <property type="match status" value="1"/>
</dbReference>
<feature type="region of interest" description="Disordered" evidence="5">
    <location>
        <begin position="49"/>
        <end position="97"/>
    </location>
</feature>
<evidence type="ECO:0000256" key="1">
    <source>
        <dbReference type="ARBA" id="ARBA00023015"/>
    </source>
</evidence>
<dbReference type="InterPro" id="IPR036864">
    <property type="entry name" value="Zn2-C6_fun-type_DNA-bd_sf"/>
</dbReference>
<evidence type="ECO:0000256" key="4">
    <source>
        <dbReference type="ARBA" id="ARBA00023242"/>
    </source>
</evidence>
<keyword evidence="2" id="KW-0238">DNA-binding</keyword>
<accession>A0A9W9QBG4</accession>
<evidence type="ECO:0000256" key="5">
    <source>
        <dbReference type="SAM" id="MobiDB-lite"/>
    </source>
</evidence>
<comment type="caution">
    <text evidence="7">The sequence shown here is derived from an EMBL/GenBank/DDBJ whole genome shotgun (WGS) entry which is preliminary data.</text>
</comment>
<dbReference type="SMART" id="SM00066">
    <property type="entry name" value="GAL4"/>
    <property type="match status" value="1"/>
</dbReference>
<feature type="compositionally biased region" description="Polar residues" evidence="5">
    <location>
        <begin position="82"/>
        <end position="92"/>
    </location>
</feature>
<dbReference type="InterPro" id="IPR001138">
    <property type="entry name" value="Zn2Cys6_DnaBD"/>
</dbReference>
<sequence>MASPPPGRRSHKKSRTGCAQCKRRKIKCDEGKPTCANCERHGVDCAFANPSPVTSAPQMSATETPPALSEPESSESRIASVMSPNLPTTQEGSPSLPSLPLFDPTVGWLSLELLHHYTISTCYTLSRSPAVQAVWRDEAPRIGFSAAPVMHALLALSALHIARSDESRRVKYQELAKAHHNAALEQIVPMVATLAEKNGAALFMFSTLTCLYSCAKPQEEDHFLVLFERGNLSNWAQFFRGTKTIIESGGDDLKNGKLAPIFLNGSFISAAHKSPEALEQGTPYVWELKEMVQKKCSKDPGLLRVYGEVLDELARTLAVTMKPDSKGRLETADVFRWLLDIPDDYLNLLLREEPIALIIFAYWCVAIRQIEWMWWMEGLSSRLLSQLSSVLDTGSRVWLLWPDQIINAD</sequence>
<keyword evidence="1" id="KW-0805">Transcription regulation</keyword>
<dbReference type="Proteomes" id="UP001147695">
    <property type="component" value="Unassembled WGS sequence"/>
</dbReference>
<dbReference type="PANTHER" id="PTHR47657">
    <property type="entry name" value="STEROL REGULATORY ELEMENT-BINDING PROTEIN ECM22"/>
    <property type="match status" value="1"/>
</dbReference>
<dbReference type="PROSITE" id="PS50048">
    <property type="entry name" value="ZN2_CY6_FUNGAL_2"/>
    <property type="match status" value="1"/>
</dbReference>
<dbReference type="PANTHER" id="PTHR47657:SF7">
    <property type="entry name" value="STEROL REGULATORY ELEMENT-BINDING PROTEIN ECM22"/>
    <property type="match status" value="1"/>
</dbReference>
<reference evidence="7" key="2">
    <citation type="journal article" date="2023" name="IMA Fungus">
        <title>Comparative genomic study of the Penicillium genus elucidates a diverse pangenome and 15 lateral gene transfer events.</title>
        <authorList>
            <person name="Petersen C."/>
            <person name="Sorensen T."/>
            <person name="Nielsen M.R."/>
            <person name="Sondergaard T.E."/>
            <person name="Sorensen J.L."/>
            <person name="Fitzpatrick D.A."/>
            <person name="Frisvad J.C."/>
            <person name="Nielsen K.L."/>
        </authorList>
    </citation>
    <scope>NUCLEOTIDE SEQUENCE</scope>
    <source>
        <strain evidence="7">IBT 35673</strain>
    </source>
</reference>
<dbReference type="CDD" id="cd00067">
    <property type="entry name" value="GAL4"/>
    <property type="match status" value="1"/>
</dbReference>
<dbReference type="GO" id="GO:0008270">
    <property type="term" value="F:zinc ion binding"/>
    <property type="evidence" value="ECO:0007669"/>
    <property type="project" value="InterPro"/>
</dbReference>